<dbReference type="AlphaFoldDB" id="A0A0F9TIM6"/>
<gene>
    <name evidence="1" type="ORF">LCGC14_0323390</name>
</gene>
<reference evidence="1" key="1">
    <citation type="journal article" date="2015" name="Nature">
        <title>Complex archaea that bridge the gap between prokaryotes and eukaryotes.</title>
        <authorList>
            <person name="Spang A."/>
            <person name="Saw J.H."/>
            <person name="Jorgensen S.L."/>
            <person name="Zaremba-Niedzwiedzka K."/>
            <person name="Martijn J."/>
            <person name="Lind A.E."/>
            <person name="van Eijk R."/>
            <person name="Schleper C."/>
            <person name="Guy L."/>
            <person name="Ettema T.J."/>
        </authorList>
    </citation>
    <scope>NUCLEOTIDE SEQUENCE</scope>
</reference>
<proteinExistence type="predicted"/>
<sequence length="149" mass="16064">MPEQVIAHSLDQVQGKPVEIEIGGKQYKASPLTLSDFGEIKVLIRKGWLLALNDCGIDQVELRHIRALTASRPVDMDVIAAEMSSPDIVPYVIWLALRKHNKITLKEITEATDDIGELANVVAAVSGMYAEGNGENPTPLSTGVTSTAS</sequence>
<organism evidence="1">
    <name type="scientific">marine sediment metagenome</name>
    <dbReference type="NCBI Taxonomy" id="412755"/>
    <lineage>
        <taxon>unclassified sequences</taxon>
        <taxon>metagenomes</taxon>
        <taxon>ecological metagenomes</taxon>
    </lineage>
</organism>
<name>A0A0F9TIM6_9ZZZZ</name>
<accession>A0A0F9TIM6</accession>
<protein>
    <submittedName>
        <fullName evidence="1">Uncharacterized protein</fullName>
    </submittedName>
</protein>
<evidence type="ECO:0000313" key="1">
    <source>
        <dbReference type="EMBL" id="KKN81120.1"/>
    </source>
</evidence>
<dbReference type="EMBL" id="LAZR01000220">
    <property type="protein sequence ID" value="KKN81120.1"/>
    <property type="molecule type" value="Genomic_DNA"/>
</dbReference>
<comment type="caution">
    <text evidence="1">The sequence shown here is derived from an EMBL/GenBank/DDBJ whole genome shotgun (WGS) entry which is preliminary data.</text>
</comment>